<dbReference type="FunFam" id="1.10.1040.10:FF:000017">
    <property type="entry name" value="2-dehydropantoate 2-reductase"/>
    <property type="match status" value="1"/>
</dbReference>
<dbReference type="InterPro" id="IPR036291">
    <property type="entry name" value="NAD(P)-bd_dom_sf"/>
</dbReference>
<comment type="similarity">
    <text evidence="1">Belongs to the ketopantoate reductase family.</text>
</comment>
<dbReference type="InterPro" id="IPR013752">
    <property type="entry name" value="KPA_reductase"/>
</dbReference>
<accession>A0A6P2BZ11</accession>
<protein>
    <submittedName>
        <fullName evidence="6">2-dehydropantoate 2-reductase</fullName>
    </submittedName>
</protein>
<dbReference type="Proteomes" id="UP000460272">
    <property type="component" value="Unassembled WGS sequence"/>
</dbReference>
<reference evidence="6 7" key="1">
    <citation type="submission" date="2018-11" db="EMBL/GenBank/DDBJ databases">
        <title>Trebonia kvetii gen.nov., sp.nov., a novel acidophilic actinobacterium, and proposal of the new actinobacterial family Treboniaceae fam. nov.</title>
        <authorList>
            <person name="Rapoport D."/>
            <person name="Sagova-Mareckova M."/>
            <person name="Sedlacek I."/>
            <person name="Provaznik J."/>
            <person name="Kralova S."/>
            <person name="Pavlinic D."/>
            <person name="Benes V."/>
            <person name="Kopecky J."/>
        </authorList>
    </citation>
    <scope>NUCLEOTIDE SEQUENCE [LARGE SCALE GENOMIC DNA]</scope>
    <source>
        <strain evidence="6 7">15Tr583</strain>
    </source>
</reference>
<dbReference type="Gene3D" id="1.10.1040.10">
    <property type="entry name" value="N-(1-d-carboxylethyl)-l-norvaline Dehydrogenase, domain 2"/>
    <property type="match status" value="1"/>
</dbReference>
<evidence type="ECO:0000256" key="3">
    <source>
        <dbReference type="ARBA" id="ARBA00023002"/>
    </source>
</evidence>
<proteinExistence type="inferred from homology"/>
<dbReference type="GO" id="GO:0016491">
    <property type="term" value="F:oxidoreductase activity"/>
    <property type="evidence" value="ECO:0007669"/>
    <property type="project" value="UniProtKB-KW"/>
</dbReference>
<evidence type="ECO:0000256" key="2">
    <source>
        <dbReference type="ARBA" id="ARBA00022857"/>
    </source>
</evidence>
<evidence type="ECO:0000256" key="1">
    <source>
        <dbReference type="ARBA" id="ARBA00007870"/>
    </source>
</evidence>
<organism evidence="6 7">
    <name type="scientific">Trebonia kvetii</name>
    <dbReference type="NCBI Taxonomy" id="2480626"/>
    <lineage>
        <taxon>Bacteria</taxon>
        <taxon>Bacillati</taxon>
        <taxon>Actinomycetota</taxon>
        <taxon>Actinomycetes</taxon>
        <taxon>Streptosporangiales</taxon>
        <taxon>Treboniaceae</taxon>
        <taxon>Trebonia</taxon>
    </lineage>
</organism>
<dbReference type="RefSeq" id="WP_145856199.1">
    <property type="nucleotide sequence ID" value="NZ_RPFW01000004.1"/>
</dbReference>
<evidence type="ECO:0000259" key="5">
    <source>
        <dbReference type="Pfam" id="PF08546"/>
    </source>
</evidence>
<evidence type="ECO:0000313" key="7">
    <source>
        <dbReference type="Proteomes" id="UP000460272"/>
    </source>
</evidence>
<dbReference type="SUPFAM" id="SSF48179">
    <property type="entry name" value="6-phosphogluconate dehydrogenase C-terminal domain-like"/>
    <property type="match status" value="1"/>
</dbReference>
<keyword evidence="3" id="KW-0560">Oxidoreductase</keyword>
<dbReference type="Pfam" id="PF08546">
    <property type="entry name" value="ApbA_C"/>
    <property type="match status" value="1"/>
</dbReference>
<comment type="caution">
    <text evidence="6">The sequence shown here is derived from an EMBL/GenBank/DDBJ whole genome shotgun (WGS) entry which is preliminary data.</text>
</comment>
<evidence type="ECO:0000259" key="4">
    <source>
        <dbReference type="Pfam" id="PF02558"/>
    </source>
</evidence>
<evidence type="ECO:0000313" key="6">
    <source>
        <dbReference type="EMBL" id="TVZ03435.1"/>
    </source>
</evidence>
<dbReference type="InterPro" id="IPR013332">
    <property type="entry name" value="KPR_N"/>
</dbReference>
<dbReference type="OrthoDB" id="9796561at2"/>
<sequence>MRICVIGAGAIGGVIAARIDAAGDAEVSVLARGATLAAVRKRGLRVTSADGTLTARVAASDDAAELGPQDFVIVAVKAQSMPGVAASAAPLLGESTAVLSTLNGVPWWFLDGFGGPAFGCHLDSVDPGGAMASVLPAARVIGGTVHLSASSPAPGEVSLRSGNGLIIGELDGSSTARLAALAGVLRAAGLDVTVSERIRDDVWYKLWGNLTLNPICALTGASTGPALDDDLVRGLISAAMLEAREIGARIGCPIAQTPQDRHAVTRRLGDFVPSMLQDARAGRPLELDALTGAVRELGALTGVPTPFVDAIHGLTRVWMSAR</sequence>
<dbReference type="SUPFAM" id="SSF51735">
    <property type="entry name" value="NAD(P)-binding Rossmann-fold domains"/>
    <property type="match status" value="1"/>
</dbReference>
<dbReference type="InterPro" id="IPR013328">
    <property type="entry name" value="6PGD_dom2"/>
</dbReference>
<dbReference type="InterPro" id="IPR051402">
    <property type="entry name" value="KPR-Related"/>
</dbReference>
<dbReference type="AlphaFoldDB" id="A0A6P2BZ11"/>
<dbReference type="NCBIfam" id="NF005089">
    <property type="entry name" value="PRK06522.1-4"/>
    <property type="match status" value="1"/>
</dbReference>
<dbReference type="Pfam" id="PF02558">
    <property type="entry name" value="ApbA"/>
    <property type="match status" value="1"/>
</dbReference>
<name>A0A6P2BZ11_9ACTN</name>
<dbReference type="FunFam" id="3.40.50.720:FF:000307">
    <property type="entry name" value="2-dehydropantoate 2-reductase"/>
    <property type="match status" value="1"/>
</dbReference>
<dbReference type="EMBL" id="RPFW01000004">
    <property type="protein sequence ID" value="TVZ03435.1"/>
    <property type="molecule type" value="Genomic_DNA"/>
</dbReference>
<dbReference type="Gene3D" id="3.40.50.720">
    <property type="entry name" value="NAD(P)-binding Rossmann-like Domain"/>
    <property type="match status" value="1"/>
</dbReference>
<feature type="domain" description="Ketopantoate reductase N-terminal" evidence="4">
    <location>
        <begin position="3"/>
        <end position="105"/>
    </location>
</feature>
<dbReference type="PANTHER" id="PTHR21708:SF45">
    <property type="entry name" value="2-DEHYDROPANTOATE 2-REDUCTASE"/>
    <property type="match status" value="1"/>
</dbReference>
<keyword evidence="2" id="KW-0521">NADP</keyword>
<dbReference type="InterPro" id="IPR008927">
    <property type="entry name" value="6-PGluconate_DH-like_C_sf"/>
</dbReference>
<gene>
    <name evidence="6" type="ORF">EAS64_23860</name>
</gene>
<dbReference type="GO" id="GO:0005737">
    <property type="term" value="C:cytoplasm"/>
    <property type="evidence" value="ECO:0007669"/>
    <property type="project" value="TreeGrafter"/>
</dbReference>
<dbReference type="PANTHER" id="PTHR21708">
    <property type="entry name" value="PROBABLE 2-DEHYDROPANTOATE 2-REDUCTASE"/>
    <property type="match status" value="1"/>
</dbReference>
<feature type="domain" description="Ketopantoate reductase C-terminal" evidence="5">
    <location>
        <begin position="198"/>
        <end position="316"/>
    </location>
</feature>
<keyword evidence="7" id="KW-1185">Reference proteome</keyword>